<dbReference type="PANTHER" id="PTHR48104:SF30">
    <property type="entry name" value="METACASPASE-1"/>
    <property type="match status" value="1"/>
</dbReference>
<dbReference type="InterPro" id="IPR029030">
    <property type="entry name" value="Caspase-like_dom_sf"/>
</dbReference>
<evidence type="ECO:0000313" key="3">
    <source>
        <dbReference type="EMBL" id="MFN6544809.1"/>
    </source>
</evidence>
<evidence type="ECO:0000259" key="2">
    <source>
        <dbReference type="Pfam" id="PF00656"/>
    </source>
</evidence>
<accession>A0ABW9LC35</accession>
<feature type="region of interest" description="Disordered" evidence="1">
    <location>
        <begin position="169"/>
        <end position="191"/>
    </location>
</feature>
<dbReference type="PANTHER" id="PTHR48104">
    <property type="entry name" value="METACASPASE-4"/>
    <property type="match status" value="1"/>
</dbReference>
<dbReference type="Proteomes" id="UP001635816">
    <property type="component" value="Unassembled WGS sequence"/>
</dbReference>
<keyword evidence="4" id="KW-1185">Reference proteome</keyword>
<feature type="domain" description="Peptidase C14 caspase" evidence="2">
    <location>
        <begin position="3"/>
        <end position="267"/>
    </location>
</feature>
<sequence>MTKKAVLIGVNRYRIPGNDLRGCVPDVKNMANLLQRQYEFESGDISLITDFDATKEAIQSAVTGLIREARRGDVLLVHYSGHGSNVPDDNGDEDDNRDEILCPTDLDWNDPLRDDWLRNVFDGLGAGVSLTVITDCCHSGTITRALEPPDAPLIERYLPSPWDLEAVESGRSLTGKTRGTPRRKSAADHGTSDIVHVDIPEVLISGCRADQTSADAAIGGGFAGALTYNLVEALTESATPLSYRELHDQTSTKLKRGRYEQVPQLEGSEARLEQPFLSPLD</sequence>
<dbReference type="InterPro" id="IPR011600">
    <property type="entry name" value="Pept_C14_caspase"/>
</dbReference>
<comment type="caution">
    <text evidence="3">The sequence shown here is derived from an EMBL/GenBank/DDBJ whole genome shotgun (WGS) entry which is preliminary data.</text>
</comment>
<protein>
    <submittedName>
        <fullName evidence="3">Caspase domain-containing protein</fullName>
    </submittedName>
</protein>
<evidence type="ECO:0000256" key="1">
    <source>
        <dbReference type="SAM" id="MobiDB-lite"/>
    </source>
</evidence>
<dbReference type="InterPro" id="IPR050452">
    <property type="entry name" value="Metacaspase"/>
</dbReference>
<dbReference type="SUPFAM" id="SSF52129">
    <property type="entry name" value="Caspase-like"/>
    <property type="match status" value="1"/>
</dbReference>
<dbReference type="GeneID" id="300560170"/>
<dbReference type="RefSeq" id="WP_090429267.1">
    <property type="nucleotide sequence ID" value="NZ_CP034072.1"/>
</dbReference>
<evidence type="ECO:0000313" key="4">
    <source>
        <dbReference type="Proteomes" id="UP001635816"/>
    </source>
</evidence>
<dbReference type="Gene3D" id="3.40.50.1460">
    <property type="match status" value="1"/>
</dbReference>
<gene>
    <name evidence="3" type="ORF">ACK4CT_16580</name>
</gene>
<name>A0ABW9LC35_9MYCO</name>
<dbReference type="Pfam" id="PF00656">
    <property type="entry name" value="Peptidase_C14"/>
    <property type="match status" value="1"/>
</dbReference>
<reference evidence="3 4" key="1">
    <citation type="submission" date="2024-12" db="EMBL/GenBank/DDBJ databases">
        <title>The coexistence of Mycolicibacterium septicum and Mycolicibacterium nivoides in clinical samples.</title>
        <authorList>
            <person name="Wang C."/>
            <person name="Feng Y."/>
            <person name="Zong Z."/>
        </authorList>
    </citation>
    <scope>NUCLEOTIDE SEQUENCE [LARGE SCALE GENOMIC DNA]</scope>
    <source>
        <strain evidence="3 4">120309</strain>
    </source>
</reference>
<proteinExistence type="predicted"/>
<dbReference type="EMBL" id="JBKBDD010000005">
    <property type="protein sequence ID" value="MFN6544809.1"/>
    <property type="molecule type" value="Genomic_DNA"/>
</dbReference>
<organism evidence="3 4">
    <name type="scientific">Mycolicibacterium nivoides</name>
    <dbReference type="NCBI Taxonomy" id="2487344"/>
    <lineage>
        <taxon>Bacteria</taxon>
        <taxon>Bacillati</taxon>
        <taxon>Actinomycetota</taxon>
        <taxon>Actinomycetes</taxon>
        <taxon>Mycobacteriales</taxon>
        <taxon>Mycobacteriaceae</taxon>
        <taxon>Mycolicibacterium</taxon>
    </lineage>
</organism>